<dbReference type="EMBL" id="FQVC01000002">
    <property type="protein sequence ID" value="SHE62952.1"/>
    <property type="molecule type" value="Genomic_DNA"/>
</dbReference>
<dbReference type="SUPFAM" id="SSF51905">
    <property type="entry name" value="FAD/NAD(P)-binding domain"/>
    <property type="match status" value="1"/>
</dbReference>
<keyword evidence="1" id="KW-0560">Oxidoreductase</keyword>
<organism evidence="4 6">
    <name type="scientific">Devosia limi DSM 17137</name>
    <dbReference type="NCBI Taxonomy" id="1121477"/>
    <lineage>
        <taxon>Bacteria</taxon>
        <taxon>Pseudomonadati</taxon>
        <taxon>Pseudomonadota</taxon>
        <taxon>Alphaproteobacteria</taxon>
        <taxon>Hyphomicrobiales</taxon>
        <taxon>Devosiaceae</taxon>
        <taxon>Devosia</taxon>
    </lineage>
</organism>
<dbReference type="Proteomes" id="UP000184533">
    <property type="component" value="Unassembled WGS sequence"/>
</dbReference>
<evidence type="ECO:0000313" key="4">
    <source>
        <dbReference type="EMBL" id="KKB84053.1"/>
    </source>
</evidence>
<dbReference type="PATRIC" id="fig|1121477.3.peg.3629"/>
<dbReference type="InterPro" id="IPR050493">
    <property type="entry name" value="FAD-dep_Monooxygenase_BioMet"/>
</dbReference>
<protein>
    <submittedName>
        <fullName evidence="5">Salicylate hydroxylase</fullName>
    </submittedName>
</protein>
<dbReference type="Gene3D" id="3.50.50.60">
    <property type="entry name" value="FAD/NAD(P)-binding domain"/>
    <property type="match status" value="1"/>
</dbReference>
<dbReference type="Proteomes" id="UP000033608">
    <property type="component" value="Unassembled WGS sequence"/>
</dbReference>
<evidence type="ECO:0000313" key="6">
    <source>
        <dbReference type="Proteomes" id="UP000033608"/>
    </source>
</evidence>
<gene>
    <name evidence="5" type="ORF">SAMN02745223_00729</name>
    <name evidence="4" type="ORF">VW29_12380</name>
</gene>
<dbReference type="PANTHER" id="PTHR13789:SF309">
    <property type="entry name" value="PUTATIVE (AFU_ORTHOLOGUE AFUA_6G14510)-RELATED"/>
    <property type="match status" value="1"/>
</dbReference>
<dbReference type="STRING" id="1121477.SAMN02745223_00729"/>
<keyword evidence="2" id="KW-0503">Monooxygenase</keyword>
<dbReference type="GO" id="GO:0004497">
    <property type="term" value="F:monooxygenase activity"/>
    <property type="evidence" value="ECO:0007669"/>
    <property type="project" value="UniProtKB-KW"/>
</dbReference>
<dbReference type="AlphaFoldDB" id="A0A0F5LP36"/>
<dbReference type="PRINTS" id="PR00420">
    <property type="entry name" value="RNGMNOXGNASE"/>
</dbReference>
<dbReference type="EMBL" id="LAJF01000084">
    <property type="protein sequence ID" value="KKB84053.1"/>
    <property type="molecule type" value="Genomic_DNA"/>
</dbReference>
<dbReference type="InterPro" id="IPR036188">
    <property type="entry name" value="FAD/NAD-bd_sf"/>
</dbReference>
<evidence type="ECO:0000313" key="7">
    <source>
        <dbReference type="Proteomes" id="UP000184533"/>
    </source>
</evidence>
<dbReference type="OrthoDB" id="4230779at2"/>
<proteinExistence type="predicted"/>
<evidence type="ECO:0000256" key="1">
    <source>
        <dbReference type="ARBA" id="ARBA00023002"/>
    </source>
</evidence>
<dbReference type="GO" id="GO:0071949">
    <property type="term" value="F:FAD binding"/>
    <property type="evidence" value="ECO:0007669"/>
    <property type="project" value="InterPro"/>
</dbReference>
<reference evidence="4 6" key="1">
    <citation type="submission" date="2015-03" db="EMBL/GenBank/DDBJ databases">
        <authorList>
            <person name="Hassan Y.I."/>
            <person name="Lepp D."/>
            <person name="Zhou T."/>
        </authorList>
    </citation>
    <scope>NUCLEOTIDE SEQUENCE [LARGE SCALE GENOMIC DNA]</scope>
    <source>
        <strain evidence="4 6">DSM 17137</strain>
    </source>
</reference>
<evidence type="ECO:0000313" key="5">
    <source>
        <dbReference type="EMBL" id="SHE62952.1"/>
    </source>
</evidence>
<accession>A0A0F5LP36</accession>
<dbReference type="SUPFAM" id="SSF54373">
    <property type="entry name" value="FAD-linked reductases, C-terminal domain"/>
    <property type="match status" value="1"/>
</dbReference>
<sequence length="398" mass="43016">MAAGRTFYIAGAGITGLTLALALAKFGAKVVVLERSPAISEFGAGLQISPNARRVLDRLGLDAALTACSLEPAGIDIYPYRRRNPLVTLDLGDIVRQRFGAAYAVTHRADLAEALYKACRRFANIDIAFGVRSWTAESHARGVTITIDDANGQSRTGRADALIGADGVHSQTRTTLLEGPTAQYRGRAAWRTLLPFEALAGQIALDRVSVLFGPDYHMVCYPLPHRRQVNLALFAKVPQSKAHLTSSGRPGLPHGLRHSPRIDHIMAAAAENWAMWPLYTVETSQWHRGNIGLVGDAAHAMVPFQAQGAAMGIEDAAVLAPLLVAEPSAEAAFARYAAIRQPRVTRVARVSRSNGTAFHLRWPLSIARNLVIAAQGKRGHLRRLDWLYGHDANPDASA</sequence>
<dbReference type="PANTHER" id="PTHR13789">
    <property type="entry name" value="MONOOXYGENASE"/>
    <property type="match status" value="1"/>
</dbReference>
<reference evidence="5 7" key="2">
    <citation type="submission" date="2016-11" db="EMBL/GenBank/DDBJ databases">
        <authorList>
            <person name="Jaros S."/>
            <person name="Januszkiewicz K."/>
            <person name="Wedrychowicz H."/>
        </authorList>
    </citation>
    <scope>NUCLEOTIDE SEQUENCE [LARGE SCALE GENOMIC DNA]</scope>
    <source>
        <strain evidence="5 7">DSM 17137</strain>
    </source>
</reference>
<dbReference type="InterPro" id="IPR002938">
    <property type="entry name" value="FAD-bd"/>
</dbReference>
<dbReference type="RefSeq" id="WP_046135572.1">
    <property type="nucleotide sequence ID" value="NZ_FQVC01000002.1"/>
</dbReference>
<evidence type="ECO:0000256" key="2">
    <source>
        <dbReference type="ARBA" id="ARBA00023033"/>
    </source>
</evidence>
<feature type="domain" description="FAD-binding" evidence="3">
    <location>
        <begin position="9"/>
        <end position="349"/>
    </location>
</feature>
<evidence type="ECO:0000259" key="3">
    <source>
        <dbReference type="Pfam" id="PF01494"/>
    </source>
</evidence>
<name>A0A0F5LP36_9HYPH</name>
<keyword evidence="6" id="KW-1185">Reference proteome</keyword>
<dbReference type="Pfam" id="PF01494">
    <property type="entry name" value="FAD_binding_3"/>
    <property type="match status" value="1"/>
</dbReference>